<dbReference type="AlphaFoldDB" id="A0A5N6ZFB5"/>
<dbReference type="EMBL" id="ML739040">
    <property type="protein sequence ID" value="KAE8356302.1"/>
    <property type="molecule type" value="Genomic_DNA"/>
</dbReference>
<dbReference type="InterPro" id="IPR002401">
    <property type="entry name" value="Cyt_P450_E_grp-I"/>
</dbReference>
<dbReference type="PRINTS" id="PR00385">
    <property type="entry name" value="P450"/>
</dbReference>
<dbReference type="Gene3D" id="1.10.630.10">
    <property type="entry name" value="Cytochrome P450"/>
    <property type="match status" value="1"/>
</dbReference>
<evidence type="ECO:0000256" key="1">
    <source>
        <dbReference type="ARBA" id="ARBA00001971"/>
    </source>
</evidence>
<evidence type="ECO:0000313" key="17">
    <source>
        <dbReference type="EMBL" id="KAE8356302.1"/>
    </source>
</evidence>
<evidence type="ECO:0000256" key="5">
    <source>
        <dbReference type="ARBA" id="ARBA00022617"/>
    </source>
</evidence>
<keyword evidence="8" id="KW-1133">Transmembrane helix</keyword>
<keyword evidence="6" id="KW-0812">Transmembrane</keyword>
<reference evidence="18" key="1">
    <citation type="submission" date="2019-04" db="EMBL/GenBank/DDBJ databases">
        <title>Friends and foes A comparative genomics studyof 23 Aspergillus species from section Flavi.</title>
        <authorList>
            <consortium name="DOE Joint Genome Institute"/>
            <person name="Kjaerbolling I."/>
            <person name="Vesth T."/>
            <person name="Frisvad J.C."/>
            <person name="Nybo J.L."/>
            <person name="Theobald S."/>
            <person name="Kildgaard S."/>
            <person name="Isbrandt T."/>
            <person name="Kuo A."/>
            <person name="Sato A."/>
            <person name="Lyhne E.K."/>
            <person name="Kogle M.E."/>
            <person name="Wiebenga A."/>
            <person name="Kun R.S."/>
            <person name="Lubbers R.J."/>
            <person name="Makela M.R."/>
            <person name="Barry K."/>
            <person name="Chovatia M."/>
            <person name="Clum A."/>
            <person name="Daum C."/>
            <person name="Haridas S."/>
            <person name="He G."/>
            <person name="LaButti K."/>
            <person name="Lipzen A."/>
            <person name="Mondo S."/>
            <person name="Riley R."/>
            <person name="Salamov A."/>
            <person name="Simmons B.A."/>
            <person name="Magnuson J.K."/>
            <person name="Henrissat B."/>
            <person name="Mortensen U.H."/>
            <person name="Larsen T.O."/>
            <person name="Devries R.P."/>
            <person name="Grigoriev I.V."/>
            <person name="Machida M."/>
            <person name="Baker S.E."/>
            <person name="Andersen M.R."/>
        </authorList>
    </citation>
    <scope>NUCLEOTIDE SEQUENCE [LARGE SCALE GENOMIC DNA]</scope>
    <source>
        <strain evidence="18">CBS 553.77</strain>
    </source>
</reference>
<evidence type="ECO:0000256" key="10">
    <source>
        <dbReference type="ARBA" id="ARBA00023004"/>
    </source>
</evidence>
<evidence type="ECO:0000256" key="16">
    <source>
        <dbReference type="RuleBase" id="RU000461"/>
    </source>
</evidence>
<name>A0A5N6ZFB5_9EURO</name>
<dbReference type="InterPro" id="IPR036396">
    <property type="entry name" value="Cyt_P450_sf"/>
</dbReference>
<evidence type="ECO:0000256" key="15">
    <source>
        <dbReference type="PIRSR" id="PIRSR602401-1"/>
    </source>
</evidence>
<evidence type="ECO:0000256" key="7">
    <source>
        <dbReference type="ARBA" id="ARBA00022723"/>
    </source>
</evidence>
<dbReference type="Proteomes" id="UP000327118">
    <property type="component" value="Unassembled WGS sequence"/>
</dbReference>
<comment type="cofactor">
    <cofactor evidence="1 15">
        <name>heme</name>
        <dbReference type="ChEBI" id="CHEBI:30413"/>
    </cofactor>
</comment>
<keyword evidence="7 15" id="KW-0479">Metal-binding</keyword>
<evidence type="ECO:0000256" key="8">
    <source>
        <dbReference type="ARBA" id="ARBA00022989"/>
    </source>
</evidence>
<dbReference type="InterPro" id="IPR050121">
    <property type="entry name" value="Cytochrome_P450_monoxygenase"/>
</dbReference>
<evidence type="ECO:0000256" key="4">
    <source>
        <dbReference type="ARBA" id="ARBA00010617"/>
    </source>
</evidence>
<keyword evidence="11 16" id="KW-0503">Monooxygenase</keyword>
<sequence>MLSYVTTVLASLALYVVTGTIYRLYYHPLARFPGPKLAAATHWYEFFHDVIKQGQFIWRIREMHEKYGPVVRITPTELHIKDTDFYDVIYAPASKKRDKYDRWTAGLGAPRSALATVSHNLYRLRRSATSHFFSKRTASNAEPLICKHVERLCGRFAAACQTKSVLQLDAAYIALTMDIITEYSYGTSYDCLAAGDFQPRWKETILAAVSSFALTRQFPWIFPLMKATPSSILRFLIPNGKLWLEWQELMRREVDKVITNHAAGKKADGTIFQALLDSDLPAEEKEAERLQDEAQVIVAAGSETTAETLAIITFYLVRDKTRLERVRQELSTVPLQPSEGKSLLTQLEQLPYLNAVISEGLRVMHGVPTTRLPRVAHEPIKYKEWVIPPNTPISQINYFVHTDPTIFPDPLEFHPERWIAARENNIRLDQYLVSFGKGSRQCVGINLAYAELFLTLATVLRRFEFENFETTVADVAVARDLFAGAPAPGSKGVRAIVTKVL</sequence>
<keyword evidence="18" id="KW-1185">Reference proteome</keyword>
<evidence type="ECO:0000256" key="11">
    <source>
        <dbReference type="ARBA" id="ARBA00023033"/>
    </source>
</evidence>
<dbReference type="PANTHER" id="PTHR24305:SF157">
    <property type="entry name" value="N-ACETYLTRYPTOPHAN 6-HYDROXYLASE IVOC-RELATED"/>
    <property type="match status" value="1"/>
</dbReference>
<dbReference type="CDD" id="cd11062">
    <property type="entry name" value="CYP58-like"/>
    <property type="match status" value="1"/>
</dbReference>
<dbReference type="InterPro" id="IPR001128">
    <property type="entry name" value="Cyt_P450"/>
</dbReference>
<dbReference type="PROSITE" id="PS00086">
    <property type="entry name" value="CYTOCHROME_P450"/>
    <property type="match status" value="1"/>
</dbReference>
<evidence type="ECO:0000256" key="6">
    <source>
        <dbReference type="ARBA" id="ARBA00022692"/>
    </source>
</evidence>
<evidence type="ECO:0000256" key="9">
    <source>
        <dbReference type="ARBA" id="ARBA00023002"/>
    </source>
</evidence>
<protein>
    <recommendedName>
        <fullName evidence="14">Cytochrome P450 monooxygenase otaC</fullName>
    </recommendedName>
</protein>
<comment type="subcellular location">
    <subcellularLocation>
        <location evidence="2">Membrane</location>
        <topology evidence="2">Single-pass membrane protein</topology>
    </subcellularLocation>
</comment>
<gene>
    <name evidence="17" type="ORF">BDV28DRAFT_127434</name>
</gene>
<dbReference type="InterPro" id="IPR017972">
    <property type="entry name" value="Cyt_P450_CS"/>
</dbReference>
<keyword evidence="10 15" id="KW-0408">Iron</keyword>
<dbReference type="GO" id="GO:0004497">
    <property type="term" value="F:monooxygenase activity"/>
    <property type="evidence" value="ECO:0007669"/>
    <property type="project" value="UniProtKB-KW"/>
</dbReference>
<feature type="binding site" description="axial binding residue" evidence="15">
    <location>
        <position position="442"/>
    </location>
    <ligand>
        <name>heme</name>
        <dbReference type="ChEBI" id="CHEBI:30413"/>
    </ligand>
    <ligandPart>
        <name>Fe</name>
        <dbReference type="ChEBI" id="CHEBI:18248"/>
    </ligandPart>
</feature>
<accession>A0A5N6ZFB5</accession>
<comment type="pathway">
    <text evidence="3">Mycotoxin biosynthesis.</text>
</comment>
<dbReference type="FunFam" id="1.10.630.10:FF:000069">
    <property type="entry name" value="Cytochrome P450, putative (Eurofung)"/>
    <property type="match status" value="1"/>
</dbReference>
<organism evidence="17 18">
    <name type="scientific">Aspergillus coremiiformis</name>
    <dbReference type="NCBI Taxonomy" id="138285"/>
    <lineage>
        <taxon>Eukaryota</taxon>
        <taxon>Fungi</taxon>
        <taxon>Dikarya</taxon>
        <taxon>Ascomycota</taxon>
        <taxon>Pezizomycotina</taxon>
        <taxon>Eurotiomycetes</taxon>
        <taxon>Eurotiomycetidae</taxon>
        <taxon>Eurotiales</taxon>
        <taxon>Aspergillaceae</taxon>
        <taxon>Aspergillus</taxon>
        <taxon>Aspergillus subgen. Circumdati</taxon>
    </lineage>
</organism>
<dbReference type="SUPFAM" id="SSF48264">
    <property type="entry name" value="Cytochrome P450"/>
    <property type="match status" value="1"/>
</dbReference>
<comment type="similarity">
    <text evidence="4 16">Belongs to the cytochrome P450 family.</text>
</comment>
<dbReference type="GO" id="GO:0016020">
    <property type="term" value="C:membrane"/>
    <property type="evidence" value="ECO:0007669"/>
    <property type="project" value="UniProtKB-SubCell"/>
</dbReference>
<comment type="catalytic activity">
    <reaction evidence="13">
        <text>7-methylmellein + 3 reduced [NADPH--hemoprotein reductase] + 3 O2 = 7-carboxymellein + 3 oxidized [NADPH--hemoprotein reductase] + 4 H2O + 4 H(+)</text>
        <dbReference type="Rhea" id="RHEA:72771"/>
        <dbReference type="Rhea" id="RHEA-COMP:11964"/>
        <dbReference type="Rhea" id="RHEA-COMP:11965"/>
        <dbReference type="ChEBI" id="CHEBI:15377"/>
        <dbReference type="ChEBI" id="CHEBI:15378"/>
        <dbReference type="ChEBI" id="CHEBI:15379"/>
        <dbReference type="ChEBI" id="CHEBI:57618"/>
        <dbReference type="ChEBI" id="CHEBI:58210"/>
        <dbReference type="ChEBI" id="CHEBI:192524"/>
        <dbReference type="ChEBI" id="CHEBI:192525"/>
    </reaction>
    <physiologicalReaction direction="left-to-right" evidence="13">
        <dbReference type="Rhea" id="RHEA:72772"/>
    </physiologicalReaction>
</comment>
<dbReference type="GO" id="GO:0005506">
    <property type="term" value="F:iron ion binding"/>
    <property type="evidence" value="ECO:0007669"/>
    <property type="project" value="InterPro"/>
</dbReference>
<dbReference type="Pfam" id="PF00067">
    <property type="entry name" value="p450"/>
    <property type="match status" value="1"/>
</dbReference>
<dbReference type="GO" id="GO:0020037">
    <property type="term" value="F:heme binding"/>
    <property type="evidence" value="ECO:0007669"/>
    <property type="project" value="InterPro"/>
</dbReference>
<evidence type="ECO:0000256" key="13">
    <source>
        <dbReference type="ARBA" id="ARBA00051517"/>
    </source>
</evidence>
<dbReference type="PANTHER" id="PTHR24305">
    <property type="entry name" value="CYTOCHROME P450"/>
    <property type="match status" value="1"/>
</dbReference>
<dbReference type="OrthoDB" id="3945418at2759"/>
<evidence type="ECO:0000256" key="12">
    <source>
        <dbReference type="ARBA" id="ARBA00023136"/>
    </source>
</evidence>
<keyword evidence="5 15" id="KW-0349">Heme</keyword>
<evidence type="ECO:0000256" key="3">
    <source>
        <dbReference type="ARBA" id="ARBA00004685"/>
    </source>
</evidence>
<proteinExistence type="inferred from homology"/>
<dbReference type="PRINTS" id="PR00463">
    <property type="entry name" value="EP450I"/>
</dbReference>
<evidence type="ECO:0000256" key="2">
    <source>
        <dbReference type="ARBA" id="ARBA00004167"/>
    </source>
</evidence>
<evidence type="ECO:0000313" key="18">
    <source>
        <dbReference type="Proteomes" id="UP000327118"/>
    </source>
</evidence>
<keyword evidence="9 16" id="KW-0560">Oxidoreductase</keyword>
<dbReference type="GO" id="GO:0016705">
    <property type="term" value="F:oxidoreductase activity, acting on paired donors, with incorporation or reduction of molecular oxygen"/>
    <property type="evidence" value="ECO:0007669"/>
    <property type="project" value="InterPro"/>
</dbReference>
<evidence type="ECO:0000256" key="14">
    <source>
        <dbReference type="ARBA" id="ARBA00069646"/>
    </source>
</evidence>
<keyword evidence="12" id="KW-0472">Membrane</keyword>